<dbReference type="GO" id="GO:0046872">
    <property type="term" value="F:metal ion binding"/>
    <property type="evidence" value="ECO:0007669"/>
    <property type="project" value="UniProtKB-KW"/>
</dbReference>
<dbReference type="PANTHER" id="PTHR33751:SF1">
    <property type="entry name" value="CBB3-TYPE CYTOCHROME C OXIDASE SUBUNIT FIXP"/>
    <property type="match status" value="1"/>
</dbReference>
<evidence type="ECO:0000256" key="17">
    <source>
        <dbReference type="ARBA" id="ARBA00023065"/>
    </source>
</evidence>
<dbReference type="Pfam" id="PF14715">
    <property type="entry name" value="FixP_N"/>
    <property type="match status" value="1"/>
</dbReference>
<evidence type="ECO:0000256" key="19">
    <source>
        <dbReference type="PIRNR" id="PIRNR000006"/>
    </source>
</evidence>
<name>A0A4S3L0R0_9GAMM</name>
<dbReference type="InterPro" id="IPR036909">
    <property type="entry name" value="Cyt_c-like_dom_sf"/>
</dbReference>
<evidence type="ECO:0000256" key="13">
    <source>
        <dbReference type="ARBA" id="ARBA00022982"/>
    </source>
</evidence>
<dbReference type="EMBL" id="SMAF01000005">
    <property type="protein sequence ID" value="TCS99659.1"/>
    <property type="molecule type" value="Genomic_DNA"/>
</dbReference>
<dbReference type="GO" id="GO:0005886">
    <property type="term" value="C:plasma membrane"/>
    <property type="evidence" value="ECO:0007669"/>
    <property type="project" value="UniProtKB-SubCell"/>
</dbReference>
<keyword evidence="25" id="KW-1185">Reference proteome</keyword>
<evidence type="ECO:0000256" key="1">
    <source>
        <dbReference type="ARBA" id="ARBA00004533"/>
    </source>
</evidence>
<evidence type="ECO:0000256" key="10">
    <source>
        <dbReference type="ARBA" id="ARBA00022723"/>
    </source>
</evidence>
<dbReference type="InterPro" id="IPR032858">
    <property type="entry name" value="CcoP_N"/>
</dbReference>
<keyword evidence="13 19" id="KW-0249">Electron transport</keyword>
<keyword evidence="5 19" id="KW-1003">Cell membrane</keyword>
<feature type="transmembrane region" description="Helical" evidence="22">
    <location>
        <begin position="56"/>
        <end position="75"/>
    </location>
</feature>
<dbReference type="InterPro" id="IPR004678">
    <property type="entry name" value="Cyt_c_oxidase_cbb3_su3"/>
</dbReference>
<keyword evidence="11" id="KW-0677">Repeat</keyword>
<evidence type="ECO:0000256" key="12">
    <source>
        <dbReference type="ARBA" id="ARBA00022781"/>
    </source>
</evidence>
<comment type="caution">
    <text evidence="24">The sequence shown here is derived from an EMBL/GenBank/DDBJ whole genome shotgun (WGS) entry which is preliminary data.</text>
</comment>
<feature type="domain" description="Cytochrome c" evidence="23">
    <location>
        <begin position="124"/>
        <end position="204"/>
    </location>
</feature>
<comment type="similarity">
    <text evidence="3 19">Belongs to the CcoP / FixP family.</text>
</comment>
<sequence>MSSAWSIFVIILTVLMIVGCTWLLWSTSRPIKGEGETTGHVWDGDIREYNKPLPRWWLFLFYATIIYAIGYLAYYPGLGNFAGLSGWTSAKEHDAQRDEAEARLAPLFARFENMPIEQIARDPDGLRLGRSVFGNYCAMCHGSDARGAIGFPNLTDSDWLWGGTPDDILATVLDGREGLMPPLAAALGSDLAVSEVAVYAQSLSGRKVDPAMAAAGKRRYDTLCIACHGADGTGNQALGAPNLTDDIWVYGGSLDAIRKAINEGRHGQMPAHRDIIGPVRARLVAAWVWAQSQPEGTAATP</sequence>
<dbReference type="RefSeq" id="WP_123520900.1">
    <property type="nucleotide sequence ID" value="NZ_JBHLWF010000028.1"/>
</dbReference>
<keyword evidence="4 19" id="KW-0813">Transport</keyword>
<dbReference type="GO" id="GO:1902600">
    <property type="term" value="P:proton transmembrane transport"/>
    <property type="evidence" value="ECO:0007669"/>
    <property type="project" value="UniProtKB-KW"/>
</dbReference>
<evidence type="ECO:0000256" key="6">
    <source>
        <dbReference type="ARBA" id="ARBA00022519"/>
    </source>
</evidence>
<keyword evidence="9 22" id="KW-0812">Transmembrane</keyword>
<evidence type="ECO:0000256" key="5">
    <source>
        <dbReference type="ARBA" id="ARBA00022475"/>
    </source>
</evidence>
<evidence type="ECO:0000256" key="22">
    <source>
        <dbReference type="SAM" id="Phobius"/>
    </source>
</evidence>
<evidence type="ECO:0000256" key="4">
    <source>
        <dbReference type="ARBA" id="ARBA00022448"/>
    </source>
</evidence>
<dbReference type="InterPro" id="IPR050597">
    <property type="entry name" value="Cytochrome_c_Oxidase_Subunit"/>
</dbReference>
<comment type="cofactor">
    <cofactor evidence="19 21">
        <name>heme c</name>
        <dbReference type="ChEBI" id="CHEBI:61717"/>
    </cofactor>
    <text evidence="19 21">Binds 2 heme C groups per subunit.</text>
</comment>
<evidence type="ECO:0000256" key="15">
    <source>
        <dbReference type="ARBA" id="ARBA00023002"/>
    </source>
</evidence>
<evidence type="ECO:0000256" key="9">
    <source>
        <dbReference type="ARBA" id="ARBA00022692"/>
    </source>
</evidence>
<gene>
    <name evidence="24" type="ORF">EDC25_10592</name>
</gene>
<evidence type="ECO:0000259" key="23">
    <source>
        <dbReference type="PROSITE" id="PS51007"/>
    </source>
</evidence>
<dbReference type="GO" id="GO:0020037">
    <property type="term" value="F:heme binding"/>
    <property type="evidence" value="ECO:0007669"/>
    <property type="project" value="InterPro"/>
</dbReference>
<keyword evidence="14 22" id="KW-1133">Transmembrane helix</keyword>
<evidence type="ECO:0000256" key="14">
    <source>
        <dbReference type="ARBA" id="ARBA00022989"/>
    </source>
</evidence>
<feature type="binding site" description="covalent" evidence="21">
    <location>
        <position position="140"/>
    </location>
    <ligand>
        <name>heme c</name>
        <dbReference type="ChEBI" id="CHEBI:61717"/>
        <label>1</label>
    </ligand>
</feature>
<evidence type="ECO:0000256" key="3">
    <source>
        <dbReference type="ARBA" id="ARBA00006113"/>
    </source>
</evidence>
<dbReference type="Gene3D" id="1.10.760.10">
    <property type="entry name" value="Cytochrome c-like domain"/>
    <property type="match status" value="2"/>
</dbReference>
<comment type="subunit">
    <text evidence="19">Component of the cbb3-type cytochrome c oxidase.</text>
</comment>
<feature type="binding site" description="covalent" evidence="21">
    <location>
        <position position="224"/>
    </location>
    <ligand>
        <name>heme c</name>
        <dbReference type="ChEBI" id="CHEBI:61717"/>
        <label>2</label>
    </ligand>
</feature>
<protein>
    <recommendedName>
        <fullName evidence="19">Cbb3-type cytochrome c oxidase subunit</fullName>
    </recommendedName>
</protein>
<keyword evidence="10 19" id="KW-0479">Metal-binding</keyword>
<keyword evidence="15 19" id="KW-0560">Oxidoreductase</keyword>
<feature type="binding site" description="covalent" evidence="21">
    <location>
        <position position="227"/>
    </location>
    <ligand>
        <name>heme c</name>
        <dbReference type="ChEBI" id="CHEBI:61717"/>
        <label>2</label>
    </ligand>
</feature>
<dbReference type="AlphaFoldDB" id="A0A4S3L0R0"/>
<evidence type="ECO:0000256" key="7">
    <source>
        <dbReference type="ARBA" id="ARBA00022617"/>
    </source>
</evidence>
<evidence type="ECO:0000256" key="20">
    <source>
        <dbReference type="PIRSR" id="PIRSR000006-1"/>
    </source>
</evidence>
<organism evidence="24 25">
    <name type="scientific">Pseudofulvimonas gallinarii</name>
    <dbReference type="NCBI Taxonomy" id="634155"/>
    <lineage>
        <taxon>Bacteria</taxon>
        <taxon>Pseudomonadati</taxon>
        <taxon>Pseudomonadota</taxon>
        <taxon>Gammaproteobacteria</taxon>
        <taxon>Lysobacterales</taxon>
        <taxon>Rhodanobacteraceae</taxon>
        <taxon>Pseudofulvimonas</taxon>
    </lineage>
</organism>
<dbReference type="NCBIfam" id="TIGR00782">
    <property type="entry name" value="ccoP"/>
    <property type="match status" value="1"/>
</dbReference>
<evidence type="ECO:0000256" key="8">
    <source>
        <dbReference type="ARBA" id="ARBA00022660"/>
    </source>
</evidence>
<feature type="transmembrane region" description="Helical" evidence="22">
    <location>
        <begin position="6"/>
        <end position="25"/>
    </location>
</feature>
<proteinExistence type="inferred from homology"/>
<evidence type="ECO:0000256" key="2">
    <source>
        <dbReference type="ARBA" id="ARBA00004673"/>
    </source>
</evidence>
<dbReference type="Proteomes" id="UP000294599">
    <property type="component" value="Unassembled WGS sequence"/>
</dbReference>
<feature type="binding site" description="axial binding residue" evidence="20">
    <location>
        <position position="141"/>
    </location>
    <ligand>
        <name>heme c</name>
        <dbReference type="ChEBI" id="CHEBI:61717"/>
        <label>1</label>
    </ligand>
    <ligandPart>
        <name>Fe</name>
        <dbReference type="ChEBI" id="CHEBI:18248"/>
    </ligandPart>
</feature>
<keyword evidence="16 19" id="KW-0408">Iron</keyword>
<feature type="binding site" description="axial binding residue" evidence="20">
    <location>
        <position position="228"/>
    </location>
    <ligand>
        <name>heme c</name>
        <dbReference type="ChEBI" id="CHEBI:61717"/>
        <label>2</label>
    </ligand>
    <ligandPart>
        <name>Fe</name>
        <dbReference type="ChEBI" id="CHEBI:18248"/>
    </ligandPart>
</feature>
<dbReference type="Gene3D" id="6.10.280.130">
    <property type="match status" value="1"/>
</dbReference>
<evidence type="ECO:0000313" key="24">
    <source>
        <dbReference type="EMBL" id="TCS99659.1"/>
    </source>
</evidence>
<dbReference type="SUPFAM" id="SSF46626">
    <property type="entry name" value="Cytochrome c"/>
    <property type="match status" value="2"/>
</dbReference>
<dbReference type="InterPro" id="IPR038414">
    <property type="entry name" value="CcoP_N_sf"/>
</dbReference>
<evidence type="ECO:0000256" key="16">
    <source>
        <dbReference type="ARBA" id="ARBA00023004"/>
    </source>
</evidence>
<feature type="binding site" description="axial binding residue" evidence="20">
    <location>
        <position position="269"/>
    </location>
    <ligand>
        <name>heme c</name>
        <dbReference type="ChEBI" id="CHEBI:61717"/>
        <label>1</label>
    </ligand>
    <ligandPart>
        <name>Fe</name>
        <dbReference type="ChEBI" id="CHEBI:18248"/>
    </ligandPart>
</feature>
<dbReference type="GO" id="GO:0006119">
    <property type="term" value="P:oxidative phosphorylation"/>
    <property type="evidence" value="ECO:0007669"/>
    <property type="project" value="UniProtKB-UniPathway"/>
</dbReference>
<keyword evidence="7 19" id="KW-0349">Heme</keyword>
<dbReference type="GO" id="GO:0016491">
    <property type="term" value="F:oxidoreductase activity"/>
    <property type="evidence" value="ECO:0007669"/>
    <property type="project" value="UniProtKB-KW"/>
</dbReference>
<dbReference type="GO" id="GO:0009055">
    <property type="term" value="F:electron transfer activity"/>
    <property type="evidence" value="ECO:0007669"/>
    <property type="project" value="InterPro"/>
</dbReference>
<dbReference type="PANTHER" id="PTHR33751">
    <property type="entry name" value="CBB3-TYPE CYTOCHROME C OXIDASE SUBUNIT FIXP"/>
    <property type="match status" value="1"/>
</dbReference>
<reference evidence="24 25" key="1">
    <citation type="submission" date="2019-03" db="EMBL/GenBank/DDBJ databases">
        <title>Genomic Encyclopedia of Type Strains, Phase IV (KMG-IV): sequencing the most valuable type-strain genomes for metagenomic binning, comparative biology and taxonomic classification.</title>
        <authorList>
            <person name="Goeker M."/>
        </authorList>
    </citation>
    <scope>NUCLEOTIDE SEQUENCE [LARGE SCALE GENOMIC DNA]</scope>
    <source>
        <strain evidence="24 25">DSM 21944</strain>
    </source>
</reference>
<evidence type="ECO:0000256" key="21">
    <source>
        <dbReference type="PIRSR" id="PIRSR000006-2"/>
    </source>
</evidence>
<keyword evidence="6 19" id="KW-0997">Cell inner membrane</keyword>
<dbReference type="UniPathway" id="UPA00705"/>
<evidence type="ECO:0000256" key="11">
    <source>
        <dbReference type="ARBA" id="ARBA00022737"/>
    </source>
</evidence>
<keyword evidence="8 19" id="KW-0679">Respiratory chain</keyword>
<feature type="domain" description="Cytochrome c" evidence="23">
    <location>
        <begin position="211"/>
        <end position="292"/>
    </location>
</feature>
<comment type="pathway">
    <text evidence="2 19">Energy metabolism; oxidative phosphorylation.</text>
</comment>
<dbReference type="InterPro" id="IPR009056">
    <property type="entry name" value="Cyt_c-like_dom"/>
</dbReference>
<keyword evidence="18 19" id="KW-0472">Membrane</keyword>
<keyword evidence="12 19" id="KW-0375">Hydrogen ion transport</keyword>
<evidence type="ECO:0000313" key="25">
    <source>
        <dbReference type="Proteomes" id="UP000294599"/>
    </source>
</evidence>
<accession>A0A4S3L0R0</accession>
<feature type="binding site" description="axial binding residue" evidence="20">
    <location>
        <position position="180"/>
    </location>
    <ligand>
        <name>heme c</name>
        <dbReference type="ChEBI" id="CHEBI:61717"/>
        <label>2</label>
    </ligand>
    <ligandPart>
        <name>Fe</name>
        <dbReference type="ChEBI" id="CHEBI:18248"/>
    </ligandPart>
</feature>
<evidence type="ECO:0000256" key="18">
    <source>
        <dbReference type="ARBA" id="ARBA00023136"/>
    </source>
</evidence>
<feature type="binding site" description="covalent" evidence="21">
    <location>
        <position position="137"/>
    </location>
    <ligand>
        <name>heme c</name>
        <dbReference type="ChEBI" id="CHEBI:61717"/>
        <label>1</label>
    </ligand>
</feature>
<comment type="function">
    <text evidence="19">C-type cytochrome. Part of the cbb3-type cytochrome c oxidase complex.</text>
</comment>
<keyword evidence="17 19" id="KW-0406">Ion transport</keyword>
<dbReference type="PROSITE" id="PS51007">
    <property type="entry name" value="CYTC"/>
    <property type="match status" value="2"/>
</dbReference>
<comment type="subcellular location">
    <subcellularLocation>
        <location evidence="1 19">Cell inner membrane</location>
    </subcellularLocation>
</comment>
<dbReference type="OrthoDB" id="9811281at2"/>
<dbReference type="PIRSF" id="PIRSF000006">
    <property type="entry name" value="Cbb3-Cox_fixP"/>
    <property type="match status" value="1"/>
</dbReference>
<dbReference type="Pfam" id="PF13442">
    <property type="entry name" value="Cytochrome_CBB3"/>
    <property type="match status" value="2"/>
</dbReference>